<dbReference type="InterPro" id="IPR006300">
    <property type="entry name" value="FlgB"/>
</dbReference>
<keyword evidence="4 6" id="KW-0975">Bacterial flagellum</keyword>
<evidence type="ECO:0000256" key="3">
    <source>
        <dbReference type="ARBA" id="ARBA00014376"/>
    </source>
</evidence>
<evidence type="ECO:0000256" key="5">
    <source>
        <dbReference type="ARBA" id="ARBA00024934"/>
    </source>
</evidence>
<dbReference type="NCBIfam" id="TIGR01396">
    <property type="entry name" value="FlgB"/>
    <property type="match status" value="1"/>
</dbReference>
<reference evidence="8" key="1">
    <citation type="journal article" date="2020" name="mSystems">
        <title>Genome- and Community-Level Interaction Insights into Carbon Utilization and Element Cycling Functions of Hydrothermarchaeota in Hydrothermal Sediment.</title>
        <authorList>
            <person name="Zhou Z."/>
            <person name="Liu Y."/>
            <person name="Xu W."/>
            <person name="Pan J."/>
            <person name="Luo Z.H."/>
            <person name="Li M."/>
        </authorList>
    </citation>
    <scope>NUCLEOTIDE SEQUENCE [LARGE SCALE GENOMIC DNA]</scope>
    <source>
        <strain evidence="8">HyVt-507</strain>
    </source>
</reference>
<dbReference type="Proteomes" id="UP000886390">
    <property type="component" value="Unassembled WGS sequence"/>
</dbReference>
<dbReference type="EMBL" id="DRNH01000203">
    <property type="protein sequence ID" value="HFB53829.1"/>
    <property type="molecule type" value="Genomic_DNA"/>
</dbReference>
<comment type="function">
    <text evidence="5 6">Structural component of flagellum, the bacterial motility apparatus. Part of the rod structure of flagellar basal body.</text>
</comment>
<dbReference type="AlphaFoldDB" id="A0A7C3FWK3"/>
<protein>
    <recommendedName>
        <fullName evidence="3 6">Flagellar basal body rod protein FlgB</fullName>
    </recommendedName>
</protein>
<evidence type="ECO:0000313" key="8">
    <source>
        <dbReference type="EMBL" id="HFB53829.1"/>
    </source>
</evidence>
<evidence type="ECO:0000256" key="2">
    <source>
        <dbReference type="ARBA" id="ARBA00009677"/>
    </source>
</evidence>
<dbReference type="PIRSF" id="PIRSF002889">
    <property type="entry name" value="Rod_FlgB"/>
    <property type="match status" value="1"/>
</dbReference>
<dbReference type="GO" id="GO:0071978">
    <property type="term" value="P:bacterial-type flagellum-dependent swarming motility"/>
    <property type="evidence" value="ECO:0007669"/>
    <property type="project" value="TreeGrafter"/>
</dbReference>
<name>A0A7C3FWK3_9BACT</name>
<comment type="subunit">
    <text evidence="6">The basal body constitutes a major portion of the flagellar organelle and consists of a number of rings mounted on a central rod.</text>
</comment>
<keyword evidence="8" id="KW-0966">Cell projection</keyword>
<gene>
    <name evidence="8" type="primary">flgB</name>
    <name evidence="8" type="ORF">ENJ67_03775</name>
</gene>
<dbReference type="InterPro" id="IPR019776">
    <property type="entry name" value="Flagellar_basal_body_rod_CS"/>
</dbReference>
<keyword evidence="8" id="KW-0969">Cilium</keyword>
<accession>A0A7C3FWK3</accession>
<organism evidence="8">
    <name type="scientific">Sulfurimonas autotrophica</name>
    <dbReference type="NCBI Taxonomy" id="202747"/>
    <lineage>
        <taxon>Bacteria</taxon>
        <taxon>Pseudomonadati</taxon>
        <taxon>Campylobacterota</taxon>
        <taxon>Epsilonproteobacteria</taxon>
        <taxon>Campylobacterales</taxon>
        <taxon>Sulfurimonadaceae</taxon>
        <taxon>Sulfurimonas</taxon>
    </lineage>
</organism>
<evidence type="ECO:0000259" key="7">
    <source>
        <dbReference type="Pfam" id="PF00460"/>
    </source>
</evidence>
<evidence type="ECO:0000256" key="1">
    <source>
        <dbReference type="ARBA" id="ARBA00004117"/>
    </source>
</evidence>
<feature type="domain" description="Flagellar basal body rod protein N-terminal" evidence="7">
    <location>
        <begin position="13"/>
        <end position="39"/>
    </location>
</feature>
<comment type="subcellular location">
    <subcellularLocation>
        <location evidence="1 6">Bacterial flagellum basal body</location>
    </subcellularLocation>
</comment>
<proteinExistence type="inferred from homology"/>
<dbReference type="PANTHER" id="PTHR30435:SF12">
    <property type="entry name" value="FLAGELLAR BASAL BODY ROD PROTEIN FLGB"/>
    <property type="match status" value="1"/>
</dbReference>
<dbReference type="PROSITE" id="PS00588">
    <property type="entry name" value="FLAGELLA_BB_ROD"/>
    <property type="match status" value="1"/>
</dbReference>
<dbReference type="PANTHER" id="PTHR30435">
    <property type="entry name" value="FLAGELLAR PROTEIN"/>
    <property type="match status" value="1"/>
</dbReference>
<dbReference type="Pfam" id="PF00460">
    <property type="entry name" value="Flg_bb_rod"/>
    <property type="match status" value="1"/>
</dbReference>
<comment type="similarity">
    <text evidence="2 6">Belongs to the flagella basal body rod proteins family.</text>
</comment>
<evidence type="ECO:0000256" key="4">
    <source>
        <dbReference type="ARBA" id="ARBA00023143"/>
    </source>
</evidence>
<evidence type="ECO:0000256" key="6">
    <source>
        <dbReference type="PIRNR" id="PIRNR002889"/>
    </source>
</evidence>
<keyword evidence="8" id="KW-0282">Flagellum</keyword>
<comment type="caution">
    <text evidence="8">The sequence shown here is derived from an EMBL/GenBank/DDBJ whole genome shotgun (WGS) entry which is preliminary data.</text>
</comment>
<sequence length="144" mass="16119">MSIEISKTHSLLARAMDYRAARQDMIASNIANADTPNYKPRDIRFEEALIAKKHELYKDHSHQLKMAVTDAKDIAPQEDSSSSLKPTLYFRDGHMARNDGNSVDLDVETTEMSKNSIMFNALVMAAKKDTAIFRSVIDASAKVN</sequence>
<dbReference type="GO" id="GO:0030694">
    <property type="term" value="C:bacterial-type flagellum basal body, rod"/>
    <property type="evidence" value="ECO:0007669"/>
    <property type="project" value="InterPro"/>
</dbReference>
<dbReference type="InterPro" id="IPR001444">
    <property type="entry name" value="Flag_bb_rod_N"/>
</dbReference>